<dbReference type="GO" id="GO:0005730">
    <property type="term" value="C:nucleolus"/>
    <property type="evidence" value="ECO:0000318"/>
    <property type="project" value="GO_Central"/>
</dbReference>
<dbReference type="KEGG" id="tva:4764480"/>
<dbReference type="InterPro" id="IPR023674">
    <property type="entry name" value="Ribosomal_uL1-like"/>
</dbReference>
<dbReference type="SMR" id="A2EL48"/>
<dbReference type="RefSeq" id="XP_001318824.1">
    <property type="nucleotide sequence ID" value="XM_001318789.1"/>
</dbReference>
<proteinExistence type="predicted"/>
<dbReference type="Pfam" id="PF00687">
    <property type="entry name" value="Ribosomal_L1"/>
    <property type="match status" value="1"/>
</dbReference>
<dbReference type="Proteomes" id="UP000001542">
    <property type="component" value="Unassembled WGS sequence"/>
</dbReference>
<organism evidence="1 2">
    <name type="scientific">Trichomonas vaginalis (strain ATCC PRA-98 / G3)</name>
    <dbReference type="NCBI Taxonomy" id="412133"/>
    <lineage>
        <taxon>Eukaryota</taxon>
        <taxon>Metamonada</taxon>
        <taxon>Parabasalia</taxon>
        <taxon>Trichomonadida</taxon>
        <taxon>Trichomonadidae</taxon>
        <taxon>Trichomonas</taxon>
    </lineage>
</organism>
<dbReference type="InterPro" id="IPR016095">
    <property type="entry name" value="Ribosomal_uL1_3-a/b-sand"/>
</dbReference>
<dbReference type="InterPro" id="IPR028364">
    <property type="entry name" value="Ribosomal_uL1/biogenesis"/>
</dbReference>
<accession>A2EL48</accession>
<evidence type="ECO:0000313" key="2">
    <source>
        <dbReference type="Proteomes" id="UP000001542"/>
    </source>
</evidence>
<reference evidence="1" key="2">
    <citation type="journal article" date="2007" name="Science">
        <title>Draft genome sequence of the sexually transmitted pathogen Trichomonas vaginalis.</title>
        <authorList>
            <person name="Carlton J.M."/>
            <person name="Hirt R.P."/>
            <person name="Silva J.C."/>
            <person name="Delcher A.L."/>
            <person name="Schatz M."/>
            <person name="Zhao Q."/>
            <person name="Wortman J.R."/>
            <person name="Bidwell S.L."/>
            <person name="Alsmark U.C.M."/>
            <person name="Besteiro S."/>
            <person name="Sicheritz-Ponten T."/>
            <person name="Noel C.J."/>
            <person name="Dacks J.B."/>
            <person name="Foster P.G."/>
            <person name="Simillion C."/>
            <person name="Van de Peer Y."/>
            <person name="Miranda-Saavedra D."/>
            <person name="Barton G.J."/>
            <person name="Westrop G.D."/>
            <person name="Mueller S."/>
            <person name="Dessi D."/>
            <person name="Fiori P.L."/>
            <person name="Ren Q."/>
            <person name="Paulsen I."/>
            <person name="Zhang H."/>
            <person name="Bastida-Corcuera F.D."/>
            <person name="Simoes-Barbosa A."/>
            <person name="Brown M.T."/>
            <person name="Hayes R.D."/>
            <person name="Mukherjee M."/>
            <person name="Okumura C.Y."/>
            <person name="Schneider R."/>
            <person name="Smith A.J."/>
            <person name="Vanacova S."/>
            <person name="Villalvazo M."/>
            <person name="Haas B.J."/>
            <person name="Pertea M."/>
            <person name="Feldblyum T.V."/>
            <person name="Utterback T.R."/>
            <person name="Shu C.L."/>
            <person name="Osoegawa K."/>
            <person name="de Jong P.J."/>
            <person name="Hrdy I."/>
            <person name="Horvathova L."/>
            <person name="Zubacova Z."/>
            <person name="Dolezal P."/>
            <person name="Malik S.B."/>
            <person name="Logsdon J.M. Jr."/>
            <person name="Henze K."/>
            <person name="Gupta A."/>
            <person name="Wang C.C."/>
            <person name="Dunne R.L."/>
            <person name="Upcroft J.A."/>
            <person name="Upcroft P."/>
            <person name="White O."/>
            <person name="Salzberg S.L."/>
            <person name="Tang P."/>
            <person name="Chiu C.-H."/>
            <person name="Lee Y.-S."/>
            <person name="Embley T.M."/>
            <person name="Coombs G.H."/>
            <person name="Mottram J.C."/>
            <person name="Tachezy J."/>
            <person name="Fraser-Liggett C.M."/>
            <person name="Johnson P.J."/>
        </authorList>
    </citation>
    <scope>NUCLEOTIDE SEQUENCE [LARGE SCALE GENOMIC DNA]</scope>
    <source>
        <strain evidence="1">G3</strain>
    </source>
</reference>
<dbReference type="SUPFAM" id="SSF56808">
    <property type="entry name" value="Ribosomal protein L1"/>
    <property type="match status" value="1"/>
</dbReference>
<dbReference type="VEuPathDB" id="TrichDB:TVAG_055950"/>
<dbReference type="OrthoDB" id="10251727at2759"/>
<name>A2EL48_TRIV3</name>
<dbReference type="STRING" id="5722.A2EL48"/>
<evidence type="ECO:0000313" key="1">
    <source>
        <dbReference type="EMBL" id="EAY06601.1"/>
    </source>
</evidence>
<dbReference type="AlphaFoldDB" id="A2EL48"/>
<dbReference type="GO" id="GO:0003723">
    <property type="term" value="F:RNA binding"/>
    <property type="evidence" value="ECO:0000318"/>
    <property type="project" value="GO_Central"/>
</dbReference>
<sequence>MAEEEASKKLSPLTFQMARSGAIELQQKYTKSTKRRECPNVFIVFDFIKPPKSSKGPINLTLPHPVRMFPFQSGVVFVGGESVKWQEAFDKTELKLKAISMSALQKHYSSRKEQDQLFTSTDYFFAEKGVASQLPKKLGNKFFSRNRQPTQVSLDISNPEQIYNEIKNSIQGTQFYIPASNECWVRAGGFNLSFDHLAENIAICSELAMQEIPKAKARVKSIHLYASGIAMPPIWEKDAKKITLTAEEIKTTRTNEEQ</sequence>
<gene>
    <name evidence="1" type="ORF">TVAG_055950</name>
</gene>
<reference evidence="1" key="1">
    <citation type="submission" date="2006-10" db="EMBL/GenBank/DDBJ databases">
        <authorList>
            <person name="Amadeo P."/>
            <person name="Zhao Q."/>
            <person name="Wortman J."/>
            <person name="Fraser-Liggett C."/>
            <person name="Carlton J."/>
        </authorList>
    </citation>
    <scope>NUCLEOTIDE SEQUENCE</scope>
    <source>
        <strain evidence="1">G3</strain>
    </source>
</reference>
<dbReference type="Gene3D" id="3.40.50.790">
    <property type="match status" value="1"/>
</dbReference>
<keyword evidence="2" id="KW-1185">Reference proteome</keyword>
<dbReference type="eggNOG" id="KOG1685">
    <property type="taxonomic scope" value="Eukaryota"/>
</dbReference>
<protein>
    <submittedName>
        <fullName evidence="1">Uncharacterized protein</fullName>
    </submittedName>
</protein>
<dbReference type="EMBL" id="DS113419">
    <property type="protein sequence ID" value="EAY06601.1"/>
    <property type="molecule type" value="Genomic_DNA"/>
</dbReference>
<dbReference type="InParanoid" id="A2EL48"/>
<dbReference type="VEuPathDB" id="TrichDB:TVAGG3_0217160"/>